<dbReference type="Pfam" id="PF12704">
    <property type="entry name" value="MacB_PCD"/>
    <property type="match status" value="2"/>
</dbReference>
<feature type="transmembrane region" description="Helical" evidence="6">
    <location>
        <begin position="330"/>
        <end position="356"/>
    </location>
</feature>
<accession>A0AAE3RDM5</accession>
<feature type="domain" description="ABC3 transporter permease C-terminal" evidence="7">
    <location>
        <begin position="684"/>
        <end position="795"/>
    </location>
</feature>
<comment type="caution">
    <text evidence="9">The sequence shown here is derived from an EMBL/GenBank/DDBJ whole genome shotgun (WGS) entry which is preliminary data.</text>
</comment>
<keyword evidence="10" id="KW-1185">Reference proteome</keyword>
<sequence length="802" mass="89292">MIKNYFIVGWRNILKRPFFALLNIISICTCILFSLLIGIYILGELQVNRQLRQAKNQYFLTSEWRDPNMGIPLTTLGPLAKRLKEEYPTLVANYFRGDYITSIVSKGDKHFRESMDIGDSTLLAMYGFKLLHGDATTALKEPFSVVVKKEIAFKYFGRTNVVGETIQIQNFSNTNHDFRITGVLDDIPENSITDLNNDNHHQLFIPASSSSFFPRADREDWTISSFPSYIELKDGVTAKDLELPLKRLIAQNAPDEIKEILTVKPIALTEYYLTKDNSLVNRMLYALSSVGMFILLMAIVNFINISISSSSTRIKEIGIRKVLGGLQNQIIIQFLAESVILVSVATVFALLLYPLAQPVFGNLIGKPIPGLTSFPLFFIAFPTLLILLVGVAAGFYPALRLSALKISDSIKGKFQTVKENIGLRKVLAGFQFCLAGIVMIAAFIVTEQISYFFGQSLGYTKDYIVSSQVPRDWSPLGVQKMETVRNEFAAMPEVVNVTLSYEIPDGMNGGQGLIYRAEQDSTHAIAAQFMNTDEYFLTTYGIPVKAGSFLTAATATDFTKVVINEAAAKAMGWANARDAIGQQVKFSGFVPICTITGVTDDYHFNSMQHKIPPMVFSHVKVANTYRYLSFKLKPGNTISAISAIEKKWAILLHGSSFEYRFMDDTLKRVYKTEIQLQKASYASVALSLVIVFLGVIGIVSLSIQKRTKEIGIRKVLGASTSSIIMLFIKDFLGVLIISWIIACPVAWVIMNNWLSNYAYKITLTALPFMGVVVILTLLTVLLIILQTNKAAHADPVKSLKVE</sequence>
<dbReference type="InterPro" id="IPR050250">
    <property type="entry name" value="Macrolide_Exporter_MacB"/>
</dbReference>
<evidence type="ECO:0000313" key="10">
    <source>
        <dbReference type="Proteomes" id="UP001232063"/>
    </source>
</evidence>
<protein>
    <submittedName>
        <fullName evidence="9">ABC transporter permease</fullName>
    </submittedName>
</protein>
<feature type="transmembrane region" description="Helical" evidence="6">
    <location>
        <begin position="20"/>
        <end position="43"/>
    </location>
</feature>
<evidence type="ECO:0000259" key="8">
    <source>
        <dbReference type="Pfam" id="PF12704"/>
    </source>
</evidence>
<feature type="domain" description="MacB-like periplasmic core" evidence="8">
    <location>
        <begin position="21"/>
        <end position="242"/>
    </location>
</feature>
<dbReference type="AlphaFoldDB" id="A0AAE3RDM5"/>
<dbReference type="Proteomes" id="UP001232063">
    <property type="component" value="Unassembled WGS sequence"/>
</dbReference>
<dbReference type="RefSeq" id="WP_314518307.1">
    <property type="nucleotide sequence ID" value="NZ_JASJOU010000018.1"/>
</dbReference>
<keyword evidence="2" id="KW-1003">Cell membrane</keyword>
<dbReference type="EMBL" id="JASJOU010000018">
    <property type="protein sequence ID" value="MDJ1505838.1"/>
    <property type="molecule type" value="Genomic_DNA"/>
</dbReference>
<gene>
    <name evidence="9" type="ORF">QNI22_34595</name>
</gene>
<organism evidence="9 10">
    <name type="scientific">Xanthocytophaga agilis</name>
    <dbReference type="NCBI Taxonomy" id="3048010"/>
    <lineage>
        <taxon>Bacteria</taxon>
        <taxon>Pseudomonadati</taxon>
        <taxon>Bacteroidota</taxon>
        <taxon>Cytophagia</taxon>
        <taxon>Cytophagales</taxon>
        <taxon>Rhodocytophagaceae</taxon>
        <taxon>Xanthocytophaga</taxon>
    </lineage>
</organism>
<dbReference type="GO" id="GO:0022857">
    <property type="term" value="F:transmembrane transporter activity"/>
    <property type="evidence" value="ECO:0007669"/>
    <property type="project" value="TreeGrafter"/>
</dbReference>
<evidence type="ECO:0000256" key="4">
    <source>
        <dbReference type="ARBA" id="ARBA00022989"/>
    </source>
</evidence>
<dbReference type="PANTHER" id="PTHR30572">
    <property type="entry name" value="MEMBRANE COMPONENT OF TRANSPORTER-RELATED"/>
    <property type="match status" value="1"/>
</dbReference>
<name>A0AAE3RDM5_9BACT</name>
<evidence type="ECO:0000256" key="6">
    <source>
        <dbReference type="SAM" id="Phobius"/>
    </source>
</evidence>
<reference evidence="9" key="1">
    <citation type="submission" date="2023-05" db="EMBL/GenBank/DDBJ databases">
        <authorList>
            <person name="Zhang X."/>
        </authorList>
    </citation>
    <scope>NUCLEOTIDE SEQUENCE</scope>
    <source>
        <strain evidence="9">BD1B2-1</strain>
    </source>
</reference>
<feature type="transmembrane region" description="Helical" evidence="6">
    <location>
        <begin position="283"/>
        <end position="309"/>
    </location>
</feature>
<feature type="transmembrane region" description="Helical" evidence="6">
    <location>
        <begin position="681"/>
        <end position="703"/>
    </location>
</feature>
<feature type="domain" description="MacB-like periplasmic core" evidence="8">
    <location>
        <begin position="439"/>
        <end position="642"/>
    </location>
</feature>
<evidence type="ECO:0000256" key="1">
    <source>
        <dbReference type="ARBA" id="ARBA00004651"/>
    </source>
</evidence>
<feature type="transmembrane region" description="Helical" evidence="6">
    <location>
        <begin position="426"/>
        <end position="445"/>
    </location>
</feature>
<comment type="subcellular location">
    <subcellularLocation>
        <location evidence="1">Cell membrane</location>
        <topology evidence="1">Multi-pass membrane protein</topology>
    </subcellularLocation>
</comment>
<dbReference type="InterPro" id="IPR025857">
    <property type="entry name" value="MacB_PCD"/>
</dbReference>
<feature type="transmembrane region" description="Helical" evidence="6">
    <location>
        <begin position="723"/>
        <end position="749"/>
    </location>
</feature>
<dbReference type="InterPro" id="IPR003838">
    <property type="entry name" value="ABC3_permease_C"/>
</dbReference>
<keyword evidence="3 6" id="KW-0812">Transmembrane</keyword>
<keyword evidence="5 6" id="KW-0472">Membrane</keyword>
<keyword evidence="4 6" id="KW-1133">Transmembrane helix</keyword>
<dbReference type="PANTHER" id="PTHR30572:SF18">
    <property type="entry name" value="ABC-TYPE MACROLIDE FAMILY EXPORT SYSTEM PERMEASE COMPONENT 2"/>
    <property type="match status" value="1"/>
</dbReference>
<evidence type="ECO:0000256" key="2">
    <source>
        <dbReference type="ARBA" id="ARBA00022475"/>
    </source>
</evidence>
<evidence type="ECO:0000259" key="7">
    <source>
        <dbReference type="Pfam" id="PF02687"/>
    </source>
</evidence>
<evidence type="ECO:0000313" key="9">
    <source>
        <dbReference type="EMBL" id="MDJ1505838.1"/>
    </source>
</evidence>
<proteinExistence type="predicted"/>
<dbReference type="Pfam" id="PF02687">
    <property type="entry name" value="FtsX"/>
    <property type="match status" value="2"/>
</dbReference>
<feature type="transmembrane region" description="Helical" evidence="6">
    <location>
        <begin position="376"/>
        <end position="399"/>
    </location>
</feature>
<evidence type="ECO:0000256" key="3">
    <source>
        <dbReference type="ARBA" id="ARBA00022692"/>
    </source>
</evidence>
<feature type="transmembrane region" description="Helical" evidence="6">
    <location>
        <begin position="761"/>
        <end position="785"/>
    </location>
</feature>
<dbReference type="GO" id="GO:0005886">
    <property type="term" value="C:plasma membrane"/>
    <property type="evidence" value="ECO:0007669"/>
    <property type="project" value="UniProtKB-SubCell"/>
</dbReference>
<evidence type="ECO:0000256" key="5">
    <source>
        <dbReference type="ARBA" id="ARBA00023136"/>
    </source>
</evidence>
<feature type="domain" description="ABC3 transporter permease C-terminal" evidence="7">
    <location>
        <begin position="290"/>
        <end position="403"/>
    </location>
</feature>